<evidence type="ECO:0000313" key="2">
    <source>
        <dbReference type="Proteomes" id="UP000183253"/>
    </source>
</evidence>
<gene>
    <name evidence="1" type="ORF">SAMN05444145_103149</name>
</gene>
<keyword evidence="2" id="KW-1185">Reference proteome</keyword>
<dbReference type="Gene3D" id="3.40.50.2000">
    <property type="entry name" value="Glycogen Phosphorylase B"/>
    <property type="match status" value="1"/>
</dbReference>
<protein>
    <submittedName>
        <fullName evidence="1">Uncharacterized protein</fullName>
    </submittedName>
</protein>
<dbReference type="STRING" id="1033731.SAMN05444145_103149"/>
<dbReference type="OrthoDB" id="1007434at2"/>
<name>A0A1H4AWV6_9BACT</name>
<accession>A0A1H4AWV6</accession>
<dbReference type="EMBL" id="FNRI01000003">
    <property type="protein sequence ID" value="SEA40350.1"/>
    <property type="molecule type" value="Genomic_DNA"/>
</dbReference>
<evidence type="ECO:0000313" key="1">
    <source>
        <dbReference type="EMBL" id="SEA40350.1"/>
    </source>
</evidence>
<dbReference type="AlphaFoldDB" id="A0A1H4AWV6"/>
<dbReference type="RefSeq" id="WP_010261527.1">
    <property type="nucleotide sequence ID" value="NZ_CAEG01000010.1"/>
</dbReference>
<reference evidence="1 2" key="1">
    <citation type="submission" date="2016-10" db="EMBL/GenBank/DDBJ databases">
        <authorList>
            <person name="de Groot N.N."/>
        </authorList>
    </citation>
    <scope>NUCLEOTIDE SEQUENCE [LARGE SCALE GENOMIC DNA]</scope>
    <source>
        <strain evidence="1 2">DSM 25383</strain>
    </source>
</reference>
<proteinExistence type="predicted"/>
<dbReference type="SUPFAM" id="SSF53756">
    <property type="entry name" value="UDP-Glycosyltransferase/glycogen phosphorylase"/>
    <property type="match status" value="1"/>
</dbReference>
<organism evidence="1 2">
    <name type="scientific">Alistipes timonensis JC136</name>
    <dbReference type="NCBI Taxonomy" id="1033731"/>
    <lineage>
        <taxon>Bacteria</taxon>
        <taxon>Pseudomonadati</taxon>
        <taxon>Bacteroidota</taxon>
        <taxon>Bacteroidia</taxon>
        <taxon>Bacteroidales</taxon>
        <taxon>Rikenellaceae</taxon>
        <taxon>Alistipes</taxon>
    </lineage>
</organism>
<dbReference type="Proteomes" id="UP000183253">
    <property type="component" value="Unassembled WGS sequence"/>
</dbReference>
<sequence>MKVLIVYKSSGLSDNPFVRLLAEGIRACGFEVVCSADEFWNNAAAYDLVHFQWPEELFGWSYPSPEQVAELGERLRMLRERGIPIVYTRHNTLPHKGDHRVCEAYRLIGEYADAVVHLGGYSLRQFRAKYPDSRQIHVVIPHHIYEGIYGPDITRGEARQRLGIPADSFVVLAFGAFRHDFERKLTWRAFRRLRVPRKFLLAPRLWPHTLNGSHRRGLKRFATRLLYYGAHAAERLFRSRITSAEGLIPDADLPAYFTAADVVFIQRTDILNSGNVPQAFAFGRVVAGPAAGNIGEMLTATGNPVFDAADPASVDRALAEAVRLTAAGHGERNREYALEHLRLPQIAAAYGQLYTRLHDAERR</sequence>